<reference evidence="2" key="1">
    <citation type="submission" date="2005-08" db="EMBL/GenBank/DDBJ databases">
        <title>Complete sequence of Chlorobium chlorochromatii CaD3.</title>
        <authorList>
            <person name="Copeland A."/>
            <person name="Lucas S."/>
            <person name="Lapidus A."/>
            <person name="Barry K."/>
            <person name="Detter J.C."/>
            <person name="Glavina T."/>
            <person name="Hammon N."/>
            <person name="Israni S."/>
            <person name="Pitluck S."/>
            <person name="Bryant D."/>
            <person name="Schmutz J."/>
            <person name="Larimer F."/>
            <person name="Land M."/>
            <person name="Kyrpides N."/>
            <person name="Ivanova N."/>
            <person name="Richardson P."/>
        </authorList>
    </citation>
    <scope>NUCLEOTIDE SEQUENCE [LARGE SCALE GENOMIC DNA]</scope>
    <source>
        <strain evidence="2">CaD3</strain>
    </source>
</reference>
<protein>
    <submittedName>
        <fullName evidence="2">Uncharacterized protein</fullName>
    </submittedName>
</protein>
<gene>
    <name evidence="2" type="ordered locus">Cag_1210</name>
</gene>
<dbReference type="SUPFAM" id="SSF143120">
    <property type="entry name" value="YefM-like"/>
    <property type="match status" value="1"/>
</dbReference>
<organism evidence="2">
    <name type="scientific">Chlorobium chlorochromatii (strain CaD3)</name>
    <dbReference type="NCBI Taxonomy" id="340177"/>
    <lineage>
        <taxon>Bacteria</taxon>
        <taxon>Pseudomonadati</taxon>
        <taxon>Chlorobiota</taxon>
        <taxon>Chlorobiia</taxon>
        <taxon>Chlorobiales</taxon>
        <taxon>Chlorobiaceae</taxon>
        <taxon>Chlorobium/Pelodictyon group</taxon>
        <taxon>Chlorobium</taxon>
    </lineage>
</organism>
<evidence type="ECO:0000256" key="1">
    <source>
        <dbReference type="ARBA" id="ARBA00009981"/>
    </source>
</evidence>
<dbReference type="AlphaFoldDB" id="Q3ARA3"/>
<dbReference type="InterPro" id="IPR036165">
    <property type="entry name" value="YefM-like_sf"/>
</dbReference>
<dbReference type="HOGENOM" id="CLU_188950_0_0_10"/>
<accession>Q3ARA3</accession>
<dbReference type="KEGG" id="cch:Cag_1210"/>
<dbReference type="STRING" id="340177.Cag_1210"/>
<dbReference type="EMBL" id="CP000108">
    <property type="protein sequence ID" value="ABB28472.1"/>
    <property type="molecule type" value="Genomic_DNA"/>
</dbReference>
<name>Q3ARA3_CHLCH</name>
<proteinExistence type="inferred from homology"/>
<comment type="similarity">
    <text evidence="1">Belongs to the phD/YefM antitoxin family.</text>
</comment>
<sequence length="89" mass="10371">MIAISPTELKRNLYKYLEQAQSEQVIIQCKNAETYAIVPTGKTSETDRLFLHQNIKDRLRHSLEQVKEGKTYQLTKAEINSFLGHYDDK</sequence>
<evidence type="ECO:0000313" key="2">
    <source>
        <dbReference type="EMBL" id="ABB28472.1"/>
    </source>
</evidence>
<dbReference type="Gene3D" id="3.40.1620.10">
    <property type="entry name" value="YefM-like domain"/>
    <property type="match status" value="1"/>
</dbReference>
<dbReference type="OrthoDB" id="3035307at2"/>